<organism evidence="7 8">
    <name type="scientific">Camellia sinensis var. sinensis</name>
    <name type="common">China tea</name>
    <dbReference type="NCBI Taxonomy" id="542762"/>
    <lineage>
        <taxon>Eukaryota</taxon>
        <taxon>Viridiplantae</taxon>
        <taxon>Streptophyta</taxon>
        <taxon>Embryophyta</taxon>
        <taxon>Tracheophyta</taxon>
        <taxon>Spermatophyta</taxon>
        <taxon>Magnoliopsida</taxon>
        <taxon>eudicotyledons</taxon>
        <taxon>Gunneridae</taxon>
        <taxon>Pentapetalae</taxon>
        <taxon>asterids</taxon>
        <taxon>Ericales</taxon>
        <taxon>Theaceae</taxon>
        <taxon>Camellia</taxon>
    </lineage>
</organism>
<keyword evidence="3" id="KW-0611">Plant defense</keyword>
<evidence type="ECO:0000256" key="1">
    <source>
        <dbReference type="ARBA" id="ARBA00022614"/>
    </source>
</evidence>
<keyword evidence="2" id="KW-0677">Repeat</keyword>
<dbReference type="InterPro" id="IPR043129">
    <property type="entry name" value="ATPase_NBD"/>
</dbReference>
<dbReference type="InterPro" id="IPR000905">
    <property type="entry name" value="Gcp-like_dom"/>
</dbReference>
<dbReference type="Pfam" id="PF00814">
    <property type="entry name" value="TsaD"/>
    <property type="match status" value="1"/>
</dbReference>
<accession>A0A4S4EWN5</accession>
<evidence type="ECO:0000259" key="5">
    <source>
        <dbReference type="Pfam" id="PF00931"/>
    </source>
</evidence>
<comment type="caution">
    <text evidence="7">The sequence shown here is derived from an EMBL/GenBank/DDBJ whole genome shotgun (WGS) entry which is preliminary data.</text>
</comment>
<gene>
    <name evidence="7" type="ORF">TEA_003165</name>
</gene>
<dbReference type="PRINTS" id="PR00364">
    <property type="entry name" value="DISEASERSIST"/>
</dbReference>
<dbReference type="InterPro" id="IPR044974">
    <property type="entry name" value="Disease_R_plants"/>
</dbReference>
<dbReference type="GO" id="GO:0043531">
    <property type="term" value="F:ADP binding"/>
    <property type="evidence" value="ECO:0007669"/>
    <property type="project" value="InterPro"/>
</dbReference>
<feature type="domain" description="Gcp-like" evidence="4">
    <location>
        <begin position="13"/>
        <end position="67"/>
    </location>
</feature>
<dbReference type="InterPro" id="IPR027417">
    <property type="entry name" value="P-loop_NTPase"/>
</dbReference>
<proteinExistence type="predicted"/>
<name>A0A4S4EWN5_CAMSN</name>
<dbReference type="PANTHER" id="PTHR23155:SF1052">
    <property type="entry name" value="DISEASE RESISTANCE PROTEIN RPM1"/>
    <property type="match status" value="1"/>
</dbReference>
<dbReference type="Pfam" id="PF00931">
    <property type="entry name" value="NB-ARC"/>
    <property type="match status" value="2"/>
</dbReference>
<evidence type="ECO:0000259" key="6">
    <source>
        <dbReference type="Pfam" id="PF23598"/>
    </source>
</evidence>
<feature type="domain" description="NB-ARC" evidence="5">
    <location>
        <begin position="210"/>
        <end position="294"/>
    </location>
</feature>
<dbReference type="Pfam" id="PF23598">
    <property type="entry name" value="LRR_14"/>
    <property type="match status" value="1"/>
</dbReference>
<evidence type="ECO:0008006" key="9">
    <source>
        <dbReference type="Google" id="ProtNLM"/>
    </source>
</evidence>
<evidence type="ECO:0000313" key="7">
    <source>
        <dbReference type="EMBL" id="THG21082.1"/>
    </source>
</evidence>
<dbReference type="InterPro" id="IPR032675">
    <property type="entry name" value="LRR_dom_sf"/>
</dbReference>
<dbReference type="Gene3D" id="1.10.8.430">
    <property type="entry name" value="Helical domain of apoptotic protease-activating factors"/>
    <property type="match status" value="1"/>
</dbReference>
<dbReference type="Proteomes" id="UP000306102">
    <property type="component" value="Unassembled WGS sequence"/>
</dbReference>
<evidence type="ECO:0000256" key="2">
    <source>
        <dbReference type="ARBA" id="ARBA00022737"/>
    </source>
</evidence>
<dbReference type="SUPFAM" id="SSF52047">
    <property type="entry name" value="RNI-like"/>
    <property type="match status" value="1"/>
</dbReference>
<reference evidence="7 8" key="1">
    <citation type="journal article" date="2018" name="Proc. Natl. Acad. Sci. U.S.A.">
        <title>Draft genome sequence of Camellia sinensis var. sinensis provides insights into the evolution of the tea genome and tea quality.</title>
        <authorList>
            <person name="Wei C."/>
            <person name="Yang H."/>
            <person name="Wang S."/>
            <person name="Zhao J."/>
            <person name="Liu C."/>
            <person name="Gao L."/>
            <person name="Xia E."/>
            <person name="Lu Y."/>
            <person name="Tai Y."/>
            <person name="She G."/>
            <person name="Sun J."/>
            <person name="Cao H."/>
            <person name="Tong W."/>
            <person name="Gao Q."/>
            <person name="Li Y."/>
            <person name="Deng W."/>
            <person name="Jiang X."/>
            <person name="Wang W."/>
            <person name="Chen Q."/>
            <person name="Zhang S."/>
            <person name="Li H."/>
            <person name="Wu J."/>
            <person name="Wang P."/>
            <person name="Li P."/>
            <person name="Shi C."/>
            <person name="Zheng F."/>
            <person name="Jian J."/>
            <person name="Huang B."/>
            <person name="Shan D."/>
            <person name="Shi M."/>
            <person name="Fang C."/>
            <person name="Yue Y."/>
            <person name="Li F."/>
            <person name="Li D."/>
            <person name="Wei S."/>
            <person name="Han B."/>
            <person name="Jiang C."/>
            <person name="Yin Y."/>
            <person name="Xia T."/>
            <person name="Zhang Z."/>
            <person name="Bennetzen J.L."/>
            <person name="Zhao S."/>
            <person name="Wan X."/>
        </authorList>
    </citation>
    <scope>NUCLEOTIDE SEQUENCE [LARGE SCALE GENOMIC DNA]</scope>
    <source>
        <strain evidence="8">cv. Shuchazao</strain>
        <tissue evidence="7">Leaf</tissue>
    </source>
</reference>
<dbReference type="InterPro" id="IPR042197">
    <property type="entry name" value="Apaf_helical"/>
</dbReference>
<feature type="domain" description="Disease resistance R13L4/SHOC-2-like LRR" evidence="6">
    <location>
        <begin position="361"/>
        <end position="551"/>
    </location>
</feature>
<evidence type="ECO:0000259" key="4">
    <source>
        <dbReference type="Pfam" id="PF00814"/>
    </source>
</evidence>
<keyword evidence="1" id="KW-0433">Leucine-rich repeat</keyword>
<dbReference type="PANTHER" id="PTHR23155">
    <property type="entry name" value="DISEASE RESISTANCE PROTEIN RP"/>
    <property type="match status" value="1"/>
</dbReference>
<sequence>MFPYQGRNSFPETAQITPNGIDCLCYTRGPGMGAPLQVAAIVVRVPSQLCKKPIVAVNHCVALILTREGLSLEQMTLLCCIAWRSNGRKCRELYYSIVGTIARIDEITDRLTTFPEHNNHSSSITRKLCHAPLVDSLYIEDDEIVGIESPKYELIGRLLAQEDQSQAVISVVGMHGLGRTTLVKNVYNSQEVATHFDCKMWIRGIDSLIGQLRGYLYEKSYFIVFDDVWKTDFWEYIRHALPKNSKGSRVIITTCNEQVAAFCKETSIDHVHELQPLSEENAWELFCKKAFRRDFGVCPSELGKVSLKIVRKCEGLPLAIVAIGDLLSTKKKVTSEWQKFYNSMVTDGQAAKEALIAYTSCKFKLLNVLDLEGAPLDQLHKEVGNLYLLRYLSVRRTEVQTIPKSIGHLHNLLTLDLKHSPVSELTIDINRFHKLQHLLAYYHNCGCANIVHIVRGVRIQGGIGHLQELQKLWHVETNHDDGLSLIEELGNLMQLRKLGITKLRREHGRALWATIKKMNYLKYLKVAALSADEILDLEYISSPPQYLQRLSNDPLKALQALPSLEHLHLWNACDEEQLYFEVGSFQKLKQLDLLELEGLNSLIIEEGALPLLERAKDWAYPATKRECNPNPTKAKNIGLLSIYLMSCSGLGGAFLDIGTAGTLRKYFERKVKNQRVIEVE</sequence>
<dbReference type="SUPFAM" id="SSF53067">
    <property type="entry name" value="Actin-like ATPase domain"/>
    <property type="match status" value="1"/>
</dbReference>
<evidence type="ECO:0000313" key="8">
    <source>
        <dbReference type="Proteomes" id="UP000306102"/>
    </source>
</evidence>
<protein>
    <recommendedName>
        <fullName evidence="9">NB-ARC domain-containing protein</fullName>
    </recommendedName>
</protein>
<dbReference type="EMBL" id="SDRB02001592">
    <property type="protein sequence ID" value="THG21082.1"/>
    <property type="molecule type" value="Genomic_DNA"/>
</dbReference>
<keyword evidence="8" id="KW-1185">Reference proteome</keyword>
<dbReference type="Gene3D" id="3.30.420.40">
    <property type="match status" value="1"/>
</dbReference>
<evidence type="ECO:0000256" key="3">
    <source>
        <dbReference type="ARBA" id="ARBA00022821"/>
    </source>
</evidence>
<dbReference type="SUPFAM" id="SSF52540">
    <property type="entry name" value="P-loop containing nucleoside triphosphate hydrolases"/>
    <property type="match status" value="1"/>
</dbReference>
<dbReference type="InterPro" id="IPR055414">
    <property type="entry name" value="LRR_R13L4/SHOC2-like"/>
</dbReference>
<dbReference type="Gene3D" id="3.80.10.10">
    <property type="entry name" value="Ribonuclease Inhibitor"/>
    <property type="match status" value="1"/>
</dbReference>
<dbReference type="Gene3D" id="3.40.50.300">
    <property type="entry name" value="P-loop containing nucleotide triphosphate hydrolases"/>
    <property type="match status" value="2"/>
</dbReference>
<feature type="domain" description="NB-ARC" evidence="5">
    <location>
        <begin position="150"/>
        <end position="202"/>
    </location>
</feature>
<dbReference type="AlphaFoldDB" id="A0A4S4EWN5"/>
<dbReference type="GO" id="GO:0098542">
    <property type="term" value="P:defense response to other organism"/>
    <property type="evidence" value="ECO:0007669"/>
    <property type="project" value="TreeGrafter"/>
</dbReference>
<dbReference type="InterPro" id="IPR002182">
    <property type="entry name" value="NB-ARC"/>
</dbReference>